<evidence type="ECO:0000313" key="2">
    <source>
        <dbReference type="EMBL" id="KAK7022067.1"/>
    </source>
</evidence>
<dbReference type="AlphaFoldDB" id="A0AAW0B9W4"/>
<gene>
    <name evidence="2" type="ORF">VNI00_017049</name>
</gene>
<dbReference type="EMBL" id="JAYKXP010000153">
    <property type="protein sequence ID" value="KAK7022067.1"/>
    <property type="molecule type" value="Genomic_DNA"/>
</dbReference>
<comment type="caution">
    <text evidence="2">The sequence shown here is derived from an EMBL/GenBank/DDBJ whole genome shotgun (WGS) entry which is preliminary data.</text>
</comment>
<accession>A0AAW0B9W4</accession>
<evidence type="ECO:0000313" key="3">
    <source>
        <dbReference type="Proteomes" id="UP001383192"/>
    </source>
</evidence>
<sequence length="392" mass="45032">MRQSRKDTRVRTWLKEGHKDLDDDADDSDFLVEDDVESLSESNSSADDMEGIIEELRWLQQETNEPELSSSSPNDQHPNNTSTDNDDNTSDSTSDSSDNDVAILDGSESDAEEDLRREVENLRTDLPLEIDDVLDGDEFSYISSDPKTDNVPDPFIQQHGHSTCPDTRAKYLRCDHIDPFTNARKPAGSLVCSFSTAMQMRAAITFRYDQGREEGQQIWDPEMGKGNPSLSRVLSKYMTGLRKRKFKENGDPKMASRALDYRVLEAIYKRNVESWGLHLSDIRHHSFWRHQRTRSRRGLDWAGPVKRLMVFAVVLLAFTLLLRIDEVLCLEVEDLEFILGRSYELDIHHKKRKQNPFGGIHVPLTLRRKLITPLQRAFLRKGYTANTKMKST</sequence>
<organism evidence="2 3">
    <name type="scientific">Paramarasmius palmivorus</name>
    <dbReference type="NCBI Taxonomy" id="297713"/>
    <lineage>
        <taxon>Eukaryota</taxon>
        <taxon>Fungi</taxon>
        <taxon>Dikarya</taxon>
        <taxon>Basidiomycota</taxon>
        <taxon>Agaricomycotina</taxon>
        <taxon>Agaricomycetes</taxon>
        <taxon>Agaricomycetidae</taxon>
        <taxon>Agaricales</taxon>
        <taxon>Marasmiineae</taxon>
        <taxon>Marasmiaceae</taxon>
        <taxon>Paramarasmius</taxon>
    </lineage>
</organism>
<name>A0AAW0B9W4_9AGAR</name>
<evidence type="ECO:0000256" key="1">
    <source>
        <dbReference type="SAM" id="MobiDB-lite"/>
    </source>
</evidence>
<proteinExistence type="predicted"/>
<feature type="compositionally biased region" description="Polar residues" evidence="1">
    <location>
        <begin position="60"/>
        <end position="78"/>
    </location>
</feature>
<feature type="region of interest" description="Disordered" evidence="1">
    <location>
        <begin position="34"/>
        <end position="116"/>
    </location>
</feature>
<keyword evidence="3" id="KW-1185">Reference proteome</keyword>
<protein>
    <submittedName>
        <fullName evidence="2">Uncharacterized protein</fullName>
    </submittedName>
</protein>
<feature type="compositionally biased region" description="Low complexity" evidence="1">
    <location>
        <begin position="90"/>
        <end position="100"/>
    </location>
</feature>
<dbReference type="Proteomes" id="UP001383192">
    <property type="component" value="Unassembled WGS sequence"/>
</dbReference>
<reference evidence="2 3" key="1">
    <citation type="submission" date="2024-01" db="EMBL/GenBank/DDBJ databases">
        <title>A draft genome for a cacao thread blight-causing isolate of Paramarasmius palmivorus.</title>
        <authorList>
            <person name="Baruah I.K."/>
            <person name="Bukari Y."/>
            <person name="Amoako-Attah I."/>
            <person name="Meinhardt L.W."/>
            <person name="Bailey B.A."/>
            <person name="Cohen S.P."/>
        </authorList>
    </citation>
    <scope>NUCLEOTIDE SEQUENCE [LARGE SCALE GENOMIC DNA]</scope>
    <source>
        <strain evidence="2 3">GH-12</strain>
    </source>
</reference>